<dbReference type="CDD" id="cd01065">
    <property type="entry name" value="NAD_bind_Shikimate_DH"/>
    <property type="match status" value="1"/>
</dbReference>
<dbReference type="GO" id="GO:0050661">
    <property type="term" value="F:NADP binding"/>
    <property type="evidence" value="ECO:0007669"/>
    <property type="project" value="TreeGrafter"/>
</dbReference>
<dbReference type="Gene3D" id="3.40.50.720">
    <property type="entry name" value="NAD(P)-binding Rossmann-like Domain"/>
    <property type="match status" value="1"/>
</dbReference>
<protein>
    <submittedName>
        <fullName evidence="5">Shikimate dehydrogenase</fullName>
    </submittedName>
</protein>
<dbReference type="Pfam" id="PF08501">
    <property type="entry name" value="Shikimate_dh_N"/>
    <property type="match status" value="1"/>
</dbReference>
<dbReference type="SUPFAM" id="SSF53223">
    <property type="entry name" value="Aminoacid dehydrogenase-like, N-terminal domain"/>
    <property type="match status" value="1"/>
</dbReference>
<evidence type="ECO:0000313" key="7">
    <source>
        <dbReference type="Proteomes" id="UP000198409"/>
    </source>
</evidence>
<dbReference type="InterPro" id="IPR022893">
    <property type="entry name" value="Shikimate_DH_fam"/>
</dbReference>
<dbReference type="GO" id="GO:0019632">
    <property type="term" value="P:shikimate metabolic process"/>
    <property type="evidence" value="ECO:0007669"/>
    <property type="project" value="TreeGrafter"/>
</dbReference>
<dbReference type="InterPro" id="IPR036291">
    <property type="entry name" value="NAD(P)-bd_dom_sf"/>
</dbReference>
<evidence type="ECO:0000256" key="2">
    <source>
        <dbReference type="ARBA" id="ARBA00023002"/>
    </source>
</evidence>
<dbReference type="PANTHER" id="PTHR21089:SF1">
    <property type="entry name" value="BIFUNCTIONAL 3-DEHYDROQUINATE DEHYDRATASE_SHIKIMATE DEHYDROGENASE, CHLOROPLASTIC"/>
    <property type="match status" value="1"/>
</dbReference>
<evidence type="ECO:0000256" key="3">
    <source>
        <dbReference type="ARBA" id="ARBA00023141"/>
    </source>
</evidence>
<evidence type="ECO:0000313" key="8">
    <source>
        <dbReference type="Proteomes" id="UP000292859"/>
    </source>
</evidence>
<dbReference type="SUPFAM" id="SSF51735">
    <property type="entry name" value="NAD(P)-binding Rossmann-fold domains"/>
    <property type="match status" value="1"/>
</dbReference>
<reference evidence="7" key="1">
    <citation type="submission" date="2017-06" db="EMBL/GenBank/DDBJ databases">
        <authorList>
            <person name="Varghese N."/>
            <person name="Submissions S."/>
        </authorList>
    </citation>
    <scope>NUCLEOTIDE SEQUENCE [LARGE SCALE GENOMIC DNA]</scope>
    <source>
        <strain evidence="7">DSM 26170</strain>
    </source>
</reference>
<dbReference type="EMBL" id="FZNM01000004">
    <property type="protein sequence ID" value="SNR44419.1"/>
    <property type="molecule type" value="Genomic_DNA"/>
</dbReference>
<dbReference type="GO" id="GO:0009423">
    <property type="term" value="P:chorismate biosynthetic process"/>
    <property type="evidence" value="ECO:0007669"/>
    <property type="project" value="TreeGrafter"/>
</dbReference>
<organism evidence="5 7">
    <name type="scientific">Paracoccus sediminis</name>
    <dbReference type="NCBI Taxonomy" id="1214787"/>
    <lineage>
        <taxon>Bacteria</taxon>
        <taxon>Pseudomonadati</taxon>
        <taxon>Pseudomonadota</taxon>
        <taxon>Alphaproteobacteria</taxon>
        <taxon>Rhodobacterales</taxon>
        <taxon>Paracoccaceae</taxon>
        <taxon>Paracoccus</taxon>
    </lineage>
</organism>
<feature type="domain" description="Shikimate dehydrogenase substrate binding N-terminal" evidence="4">
    <location>
        <begin position="12"/>
        <end position="93"/>
    </location>
</feature>
<evidence type="ECO:0000259" key="4">
    <source>
        <dbReference type="Pfam" id="PF08501"/>
    </source>
</evidence>
<dbReference type="Proteomes" id="UP000198409">
    <property type="component" value="Unassembled WGS sequence"/>
</dbReference>
<dbReference type="Gene3D" id="3.40.50.10860">
    <property type="entry name" value="Leucine Dehydrogenase, chain A, domain 1"/>
    <property type="match status" value="1"/>
</dbReference>
<sequence length="277" mass="28887">MIRGTTRLIAHIGYPTTTFKAPMIYNPWFQANGIDAVVVPMGCKAEDFAAFLPLVFRLSNIHGALITMPHKGATIGLADRVSVTARIAGAANALRLADDGALEADMFDGEGFVLGVLAKGQRLDGIGALVVGAGGVGSAIAASLAKAGVARLALYDPNPAAAQALAERLTGAYPALRVQTGSKDPAGFDLVVNASPLGMNAGDPLPMDVSRIDPAAFVGEVVMKSEMTPFLAAAAERGCRYQVGTDMLFEQIPAYLDFFGFGRPTADDLRRTAAISY</sequence>
<keyword evidence="3" id="KW-0028">Amino-acid biosynthesis</keyword>
<dbReference type="GO" id="GO:0004764">
    <property type="term" value="F:shikimate 3-dehydrogenase (NADP+) activity"/>
    <property type="evidence" value="ECO:0007669"/>
    <property type="project" value="InterPro"/>
</dbReference>
<gene>
    <name evidence="6" type="ORF">EYF88_08405</name>
    <name evidence="5" type="ORF">SAMN06265378_104100</name>
</gene>
<dbReference type="InterPro" id="IPR013708">
    <property type="entry name" value="Shikimate_DH-bd_N"/>
</dbReference>
<evidence type="ECO:0000313" key="5">
    <source>
        <dbReference type="EMBL" id="SNR44419.1"/>
    </source>
</evidence>
<evidence type="ECO:0000256" key="1">
    <source>
        <dbReference type="ARBA" id="ARBA00004871"/>
    </source>
</evidence>
<reference evidence="6 8" key="3">
    <citation type="submission" date="2019-02" db="EMBL/GenBank/DDBJ databases">
        <authorList>
            <person name="Zhang G."/>
        </authorList>
    </citation>
    <scope>NUCLEOTIDE SEQUENCE [LARGE SCALE GENOMIC DNA]</scope>
    <source>
        <strain evidence="6 8">CMB17</strain>
    </source>
</reference>
<dbReference type="AlphaFoldDB" id="A0A238WFG0"/>
<evidence type="ECO:0000313" key="6">
    <source>
        <dbReference type="EMBL" id="TBN50922.1"/>
    </source>
</evidence>
<dbReference type="GO" id="GO:0009073">
    <property type="term" value="P:aromatic amino acid family biosynthetic process"/>
    <property type="evidence" value="ECO:0007669"/>
    <property type="project" value="UniProtKB-KW"/>
</dbReference>
<name>A0A238WFG0_9RHOB</name>
<comment type="pathway">
    <text evidence="1">Metabolic intermediate biosynthesis; chorismate biosynthesis; chorismate from D-erythrose 4-phosphate and phosphoenolpyruvate: step 4/7.</text>
</comment>
<keyword evidence="8" id="KW-1185">Reference proteome</keyword>
<dbReference type="InterPro" id="IPR046346">
    <property type="entry name" value="Aminoacid_DH-like_N_sf"/>
</dbReference>
<dbReference type="EMBL" id="SIRL01000004">
    <property type="protein sequence ID" value="TBN50922.1"/>
    <property type="molecule type" value="Genomic_DNA"/>
</dbReference>
<reference evidence="5" key="2">
    <citation type="submission" date="2017-06" db="EMBL/GenBank/DDBJ databases">
        <authorList>
            <person name="Kim H.J."/>
            <person name="Triplett B.A."/>
        </authorList>
    </citation>
    <scope>NUCLEOTIDE SEQUENCE [LARGE SCALE GENOMIC DNA]</scope>
    <source>
        <strain evidence="5">DSM 26170</strain>
    </source>
</reference>
<proteinExistence type="predicted"/>
<dbReference type="RefSeq" id="WP_089387710.1">
    <property type="nucleotide sequence ID" value="NZ_FZNM01000004.1"/>
</dbReference>
<keyword evidence="2" id="KW-0560">Oxidoreductase</keyword>
<accession>A0A238WFG0</accession>
<dbReference type="OrthoDB" id="7873617at2"/>
<dbReference type="GO" id="GO:0005829">
    <property type="term" value="C:cytosol"/>
    <property type="evidence" value="ECO:0007669"/>
    <property type="project" value="TreeGrafter"/>
</dbReference>
<dbReference type="Proteomes" id="UP000292859">
    <property type="component" value="Unassembled WGS sequence"/>
</dbReference>
<dbReference type="PANTHER" id="PTHR21089">
    <property type="entry name" value="SHIKIMATE DEHYDROGENASE"/>
    <property type="match status" value="1"/>
</dbReference>
<keyword evidence="3" id="KW-0057">Aromatic amino acid biosynthesis</keyword>